<keyword evidence="1" id="KW-0812">Transmembrane</keyword>
<comment type="caution">
    <text evidence="2">The sequence shown here is derived from an EMBL/GenBank/DDBJ whole genome shotgun (WGS) entry which is preliminary data.</text>
</comment>
<name>A0A1G1V8L9_9BACT</name>
<reference evidence="2 3" key="1">
    <citation type="journal article" date="2016" name="Nat. Commun.">
        <title>Thousands of microbial genomes shed light on interconnected biogeochemical processes in an aquifer system.</title>
        <authorList>
            <person name="Anantharaman K."/>
            <person name="Brown C.T."/>
            <person name="Hug L.A."/>
            <person name="Sharon I."/>
            <person name="Castelle C.J."/>
            <person name="Probst A.J."/>
            <person name="Thomas B.C."/>
            <person name="Singh A."/>
            <person name="Wilkins M.J."/>
            <person name="Karaoz U."/>
            <person name="Brodie E.L."/>
            <person name="Williams K.H."/>
            <person name="Hubbard S.S."/>
            <person name="Banfield J.F."/>
        </authorList>
    </citation>
    <scope>NUCLEOTIDE SEQUENCE [LARGE SCALE GENOMIC DNA]</scope>
</reference>
<dbReference type="EMBL" id="MHBZ01000015">
    <property type="protein sequence ID" value="OGY11542.1"/>
    <property type="molecule type" value="Genomic_DNA"/>
</dbReference>
<keyword evidence="1" id="KW-1133">Transmembrane helix</keyword>
<evidence type="ECO:0000313" key="3">
    <source>
        <dbReference type="Proteomes" id="UP000178319"/>
    </source>
</evidence>
<keyword evidence="1" id="KW-0472">Membrane</keyword>
<dbReference type="AlphaFoldDB" id="A0A1G1V8L9"/>
<organism evidence="2 3">
    <name type="scientific">Candidatus Blackburnbacteria bacterium RIFCSPHIGHO2_02_FULL_44_20</name>
    <dbReference type="NCBI Taxonomy" id="1797516"/>
    <lineage>
        <taxon>Bacteria</taxon>
        <taxon>Candidatus Blackburniibacteriota</taxon>
    </lineage>
</organism>
<protein>
    <submittedName>
        <fullName evidence="2">Uncharacterized protein</fullName>
    </submittedName>
</protein>
<sequence>MFFRLVFKLFLACVVGVAALYFFPQSPPFPKPPQDSIQSLEKADVETPFRRAYFTSFSREEILKHYERELGKTVIPWLTLTLRLTYPPEDAQVLIRDQTRSVHLPEIVHPGRESLFVNIFEAQTPKDAITYRGYSFERKITVRYIPTSPLIRLIILVPTFLLFLYLLEANLKSLLLIIKKVITK</sequence>
<proteinExistence type="predicted"/>
<feature type="transmembrane region" description="Helical" evidence="1">
    <location>
        <begin position="150"/>
        <end position="167"/>
    </location>
</feature>
<dbReference type="STRING" id="1797516.A3D26_03260"/>
<evidence type="ECO:0000256" key="1">
    <source>
        <dbReference type="SAM" id="Phobius"/>
    </source>
</evidence>
<accession>A0A1G1V8L9</accession>
<gene>
    <name evidence="2" type="ORF">A3D26_03260</name>
</gene>
<dbReference type="Proteomes" id="UP000178319">
    <property type="component" value="Unassembled WGS sequence"/>
</dbReference>
<evidence type="ECO:0000313" key="2">
    <source>
        <dbReference type="EMBL" id="OGY11542.1"/>
    </source>
</evidence>